<dbReference type="Gene3D" id="3.60.160.10">
    <property type="entry name" value="Mitochondrial biogenesis AIM24"/>
    <property type="match status" value="1"/>
</dbReference>
<reference evidence="1" key="1">
    <citation type="submission" date="2018-05" db="EMBL/GenBank/DDBJ databases">
        <authorList>
            <person name="Lanie J.A."/>
            <person name="Ng W.-L."/>
            <person name="Kazmierczak K.M."/>
            <person name="Andrzejewski T.M."/>
            <person name="Davidsen T.M."/>
            <person name="Wayne K.J."/>
            <person name="Tettelin H."/>
            <person name="Glass J.I."/>
            <person name="Rusch D."/>
            <person name="Podicherti R."/>
            <person name="Tsui H.-C.T."/>
            <person name="Winkler M.E."/>
        </authorList>
    </citation>
    <scope>NUCLEOTIDE SEQUENCE</scope>
</reference>
<dbReference type="PANTHER" id="PTHR43657">
    <property type="entry name" value="TRYPTOPHAN RNA-BINDING ATTENUATOR PROTEIN-LIKE PROTEIN"/>
    <property type="match status" value="1"/>
</dbReference>
<dbReference type="EMBL" id="UINC01005182">
    <property type="protein sequence ID" value="SVA19645.1"/>
    <property type="molecule type" value="Genomic_DNA"/>
</dbReference>
<evidence type="ECO:0000313" key="1">
    <source>
        <dbReference type="EMBL" id="SVA19645.1"/>
    </source>
</evidence>
<dbReference type="NCBIfam" id="TIGR00266">
    <property type="entry name" value="TIGR00266 family protein"/>
    <property type="match status" value="1"/>
</dbReference>
<sequence length="218" mass="23417">MRFEIQGNPDYGEVIVELGPNEELLAESGAMSRMSSHMEAKSKRLGSFFGAIIRKMFGGESFFVGRFTHPDGGTVAVAPQLPGTVTHRQMNGDHVFLTAGAFLACTPGVNIKAVFGGWRAFFSGEGAFLIEVSGTGDLFYNAYGGVVEKDVDGSFTVDTGHLVAFEPSLQYSIGGMGNWKSTFLSGEGLVMKFQGNGKIWVQTRTLSGLAGWLTPRLL</sequence>
<dbReference type="InterPro" id="IPR002838">
    <property type="entry name" value="AIM24"/>
</dbReference>
<name>A0A381TUB9_9ZZZZ</name>
<evidence type="ECO:0008006" key="2">
    <source>
        <dbReference type="Google" id="ProtNLM"/>
    </source>
</evidence>
<dbReference type="InterPro" id="IPR016031">
    <property type="entry name" value="Trp_RNA-bd_attenuator-like_dom"/>
</dbReference>
<accession>A0A381TUB9</accession>
<gene>
    <name evidence="1" type="ORF">METZ01_LOCUS72499</name>
</gene>
<dbReference type="Pfam" id="PF01987">
    <property type="entry name" value="AIM24"/>
    <property type="match status" value="1"/>
</dbReference>
<dbReference type="AlphaFoldDB" id="A0A381TUB9"/>
<proteinExistence type="predicted"/>
<organism evidence="1">
    <name type="scientific">marine metagenome</name>
    <dbReference type="NCBI Taxonomy" id="408172"/>
    <lineage>
        <taxon>unclassified sequences</taxon>
        <taxon>metagenomes</taxon>
        <taxon>ecological metagenomes</taxon>
    </lineage>
</organism>
<dbReference type="InterPro" id="IPR036983">
    <property type="entry name" value="AIM24_sf"/>
</dbReference>
<protein>
    <recommendedName>
        <fullName evidence="2">TIGR00266 family protein</fullName>
    </recommendedName>
</protein>
<dbReference type="PANTHER" id="PTHR43657:SF1">
    <property type="entry name" value="ALTERED INHERITANCE OF MITOCHONDRIA PROTEIN 24, MITOCHONDRIAL"/>
    <property type="match status" value="1"/>
</dbReference>
<dbReference type="SUPFAM" id="SSF51219">
    <property type="entry name" value="TRAP-like"/>
    <property type="match status" value="1"/>
</dbReference>